<evidence type="ECO:0000313" key="12">
    <source>
        <dbReference type="Proteomes" id="UP000030664"/>
    </source>
</evidence>
<dbReference type="EMBL" id="JROM01000045">
    <property type="protein sequence ID" value="KHE73892.1"/>
    <property type="molecule type" value="Genomic_DNA"/>
</dbReference>
<comment type="similarity">
    <text evidence="2 10">Belongs to the trans-sulfuration enzymes family.</text>
</comment>
<reference evidence="11 12" key="1">
    <citation type="submission" date="2014-09" db="EMBL/GenBank/DDBJ databases">
        <title>High-quality draft genome sequence of Kocuria marina SO9-6, an actinobacterium isolated from a copper mine.</title>
        <authorList>
            <person name="Castro D.B."/>
            <person name="Pereira L.B."/>
            <person name="Silva M.V."/>
            <person name="Silva B.P."/>
            <person name="Zanardi B.R."/>
            <person name="Carlos C."/>
            <person name="Belgini D.R."/>
            <person name="Limache E.G."/>
            <person name="Lacerda G.V."/>
            <person name="Nery M.B."/>
            <person name="Gomes M.B."/>
            <person name="Souza S."/>
            <person name="Silva T.M."/>
            <person name="Rodrigues V.D."/>
            <person name="Paulino L.C."/>
            <person name="Vicentini R."/>
            <person name="Ferraz L.F."/>
            <person name="Ottoboni L.M."/>
        </authorList>
    </citation>
    <scope>NUCLEOTIDE SEQUENCE [LARGE SCALE GENOMIC DNA]</scope>
    <source>
        <strain evidence="11 12">SO9-6</strain>
    </source>
</reference>
<dbReference type="Gene3D" id="3.90.1150.10">
    <property type="entry name" value="Aspartate Aminotransferase, domain 1"/>
    <property type="match status" value="1"/>
</dbReference>
<protein>
    <recommendedName>
        <fullName evidence="5">homocysteine desulfhydrase</fullName>
        <ecNumber evidence="5">4.4.1.2</ecNumber>
    </recommendedName>
    <alternativeName>
        <fullName evidence="6">Homocysteine desulfhydrase</fullName>
    </alternativeName>
</protein>
<dbReference type="eggNOG" id="COG2873">
    <property type="taxonomic scope" value="Bacteria"/>
</dbReference>
<sequence>MTAATPAPLGTPIVRPIHHSAAYAFETLADAREVFAQRASGFTYARTGNPNVAALEAEVARLEGGECAVATSSGQAAVSLALLTLTGPAKDAHVVVSSRIYGGTVDLLTDTLADTGLEVTFADPREPQQWQDALRPGTRVFFLESVANPLTELPELEAIAEIAHRNGVVVIVDNTVATPHLYTPGRHGADLVVHSATKYLSGHGGPLGGVLVDTGSFDPTEDPERWPWLTRKHHRWGVRSPVEVFGARRALLGVARCKYLNDLGPCMGATTAHEILQGITTLGVRVERQSATAERLALTLAEHPAVERVHHPRFGDPRQQQLRETGGYRGVGGVFSIDLKGTPEQVERAVNSLRLIKLAANIGDVRTLVAHPASMTHCRLTPEQFRASGITERTLRVSVGLEDEADLTADLFQALSVIAPARAPQPRSASTTAAH</sequence>
<dbReference type="CDD" id="cd00614">
    <property type="entry name" value="CGS_like"/>
    <property type="match status" value="1"/>
</dbReference>
<dbReference type="InterPro" id="IPR054542">
    <property type="entry name" value="Cys_met_metab_PP"/>
</dbReference>
<evidence type="ECO:0000256" key="9">
    <source>
        <dbReference type="PIRSR" id="PIRSR001434-2"/>
    </source>
</evidence>
<dbReference type="InterPro" id="IPR015421">
    <property type="entry name" value="PyrdxlP-dep_Trfase_major"/>
</dbReference>
<dbReference type="STRING" id="223184.AS25_10810"/>
<dbReference type="AlphaFoldDB" id="A0A0B0DCP1"/>
<comment type="cofactor">
    <cofactor evidence="1 10">
        <name>pyridoxal 5'-phosphate</name>
        <dbReference type="ChEBI" id="CHEBI:597326"/>
    </cofactor>
</comment>
<evidence type="ECO:0000256" key="7">
    <source>
        <dbReference type="ARBA" id="ARBA00048780"/>
    </source>
</evidence>
<evidence type="ECO:0000256" key="8">
    <source>
        <dbReference type="ARBA" id="ARBA00052699"/>
    </source>
</evidence>
<dbReference type="InterPro" id="IPR006235">
    <property type="entry name" value="OAc-hSer/O-AcSer_sulfhydrylase"/>
</dbReference>
<dbReference type="Proteomes" id="UP000030664">
    <property type="component" value="Unassembled WGS sequence"/>
</dbReference>
<evidence type="ECO:0000256" key="4">
    <source>
        <dbReference type="ARBA" id="ARBA00022898"/>
    </source>
</evidence>
<dbReference type="GO" id="GO:0018826">
    <property type="term" value="F:methionine gamma-lyase activity"/>
    <property type="evidence" value="ECO:0007669"/>
    <property type="project" value="UniProtKB-EC"/>
</dbReference>
<dbReference type="Pfam" id="PF01053">
    <property type="entry name" value="Cys_Met_Meta_PP"/>
    <property type="match status" value="1"/>
</dbReference>
<dbReference type="GO" id="GO:0004124">
    <property type="term" value="F:cysteine synthase activity"/>
    <property type="evidence" value="ECO:0007669"/>
    <property type="project" value="TreeGrafter"/>
</dbReference>
<dbReference type="GO" id="GO:0019346">
    <property type="term" value="P:transsulfuration"/>
    <property type="evidence" value="ECO:0007669"/>
    <property type="project" value="InterPro"/>
</dbReference>
<dbReference type="PANTHER" id="PTHR43797">
    <property type="entry name" value="HOMOCYSTEINE/CYSTEINE SYNTHASE"/>
    <property type="match status" value="1"/>
</dbReference>
<dbReference type="EC" id="4.4.1.2" evidence="5"/>
<name>A0A0B0DCP1_9MICC</name>
<dbReference type="InterPro" id="IPR015424">
    <property type="entry name" value="PyrdxlP-dep_Trfase"/>
</dbReference>
<evidence type="ECO:0000256" key="3">
    <source>
        <dbReference type="ARBA" id="ARBA00022679"/>
    </source>
</evidence>
<dbReference type="PIRSF" id="PIRSF001434">
    <property type="entry name" value="CGS"/>
    <property type="match status" value="1"/>
</dbReference>
<gene>
    <name evidence="11" type="ORF">AS25_10810</name>
</gene>
<dbReference type="PROSITE" id="PS00868">
    <property type="entry name" value="CYS_MET_METAB_PP"/>
    <property type="match status" value="1"/>
</dbReference>
<dbReference type="GO" id="GO:0030170">
    <property type="term" value="F:pyridoxal phosphate binding"/>
    <property type="evidence" value="ECO:0007669"/>
    <property type="project" value="InterPro"/>
</dbReference>
<dbReference type="SUPFAM" id="SSF53383">
    <property type="entry name" value="PLP-dependent transferases"/>
    <property type="match status" value="1"/>
</dbReference>
<feature type="modified residue" description="N6-(pyridoxal phosphate)lysine" evidence="9">
    <location>
        <position position="198"/>
    </location>
</feature>
<evidence type="ECO:0000256" key="5">
    <source>
        <dbReference type="ARBA" id="ARBA00047175"/>
    </source>
</evidence>
<dbReference type="FunFam" id="3.40.640.10:FF:000046">
    <property type="entry name" value="Cystathionine gamma-lyase"/>
    <property type="match status" value="1"/>
</dbReference>
<dbReference type="PANTHER" id="PTHR43797:SF2">
    <property type="entry name" value="HOMOCYSTEINE_CYSTEINE SYNTHASE"/>
    <property type="match status" value="1"/>
</dbReference>
<dbReference type="InterPro" id="IPR015422">
    <property type="entry name" value="PyrdxlP-dep_Trfase_small"/>
</dbReference>
<evidence type="ECO:0000256" key="6">
    <source>
        <dbReference type="ARBA" id="ARBA00047199"/>
    </source>
</evidence>
<dbReference type="GO" id="GO:0003961">
    <property type="term" value="F:O-acetylhomoserine aminocarboxypropyltransferase activity"/>
    <property type="evidence" value="ECO:0007669"/>
    <property type="project" value="TreeGrafter"/>
</dbReference>
<dbReference type="InterPro" id="IPR000277">
    <property type="entry name" value="Cys/Met-Metab_PyrdxlP-dep_enz"/>
</dbReference>
<evidence type="ECO:0000313" key="11">
    <source>
        <dbReference type="EMBL" id="KHE73892.1"/>
    </source>
</evidence>
<dbReference type="GO" id="GO:0047982">
    <property type="term" value="F:homocysteine desulfhydrase activity"/>
    <property type="evidence" value="ECO:0007669"/>
    <property type="project" value="UniProtKB-EC"/>
</dbReference>
<dbReference type="Gene3D" id="3.40.640.10">
    <property type="entry name" value="Type I PLP-dependent aspartate aminotransferase-like (Major domain)"/>
    <property type="match status" value="1"/>
</dbReference>
<dbReference type="GO" id="GO:0006535">
    <property type="term" value="P:cysteine biosynthetic process from serine"/>
    <property type="evidence" value="ECO:0007669"/>
    <property type="project" value="TreeGrafter"/>
</dbReference>
<organism evidence="11 12">
    <name type="scientific">Kocuria marina</name>
    <dbReference type="NCBI Taxonomy" id="223184"/>
    <lineage>
        <taxon>Bacteria</taxon>
        <taxon>Bacillati</taxon>
        <taxon>Actinomycetota</taxon>
        <taxon>Actinomycetes</taxon>
        <taxon>Micrococcales</taxon>
        <taxon>Micrococcaceae</taxon>
        <taxon>Kocuria</taxon>
    </lineage>
</organism>
<comment type="catalytic activity">
    <reaction evidence="8">
        <text>L-methionine + H2O = methanethiol + 2-oxobutanoate + NH4(+)</text>
        <dbReference type="Rhea" id="RHEA:23800"/>
        <dbReference type="ChEBI" id="CHEBI:15377"/>
        <dbReference type="ChEBI" id="CHEBI:16007"/>
        <dbReference type="ChEBI" id="CHEBI:16763"/>
        <dbReference type="ChEBI" id="CHEBI:28938"/>
        <dbReference type="ChEBI" id="CHEBI:57844"/>
        <dbReference type="EC" id="4.4.1.11"/>
    </reaction>
    <physiologicalReaction direction="left-to-right" evidence="8">
        <dbReference type="Rhea" id="RHEA:23801"/>
    </physiologicalReaction>
</comment>
<accession>A0A0B0DCP1</accession>
<comment type="caution">
    <text evidence="11">The sequence shown here is derived from an EMBL/GenBank/DDBJ whole genome shotgun (WGS) entry which is preliminary data.</text>
</comment>
<dbReference type="GO" id="GO:0071269">
    <property type="term" value="P:L-homocysteine biosynthetic process"/>
    <property type="evidence" value="ECO:0007669"/>
    <property type="project" value="TreeGrafter"/>
</dbReference>
<dbReference type="RefSeq" id="WP_035964998.1">
    <property type="nucleotide sequence ID" value="NZ_JROM01000045.1"/>
</dbReference>
<evidence type="ECO:0000256" key="2">
    <source>
        <dbReference type="ARBA" id="ARBA00009077"/>
    </source>
</evidence>
<evidence type="ECO:0000256" key="10">
    <source>
        <dbReference type="RuleBase" id="RU362118"/>
    </source>
</evidence>
<dbReference type="GO" id="GO:0005737">
    <property type="term" value="C:cytoplasm"/>
    <property type="evidence" value="ECO:0007669"/>
    <property type="project" value="TreeGrafter"/>
</dbReference>
<keyword evidence="4 9" id="KW-0663">Pyridoxal phosphate</keyword>
<comment type="catalytic activity">
    <reaction evidence="7">
        <text>L-homocysteine + H2O = 2-oxobutanoate + hydrogen sulfide + NH4(+) + H(+)</text>
        <dbReference type="Rhea" id="RHEA:14501"/>
        <dbReference type="ChEBI" id="CHEBI:15377"/>
        <dbReference type="ChEBI" id="CHEBI:15378"/>
        <dbReference type="ChEBI" id="CHEBI:16763"/>
        <dbReference type="ChEBI" id="CHEBI:28938"/>
        <dbReference type="ChEBI" id="CHEBI:29919"/>
        <dbReference type="ChEBI" id="CHEBI:58199"/>
        <dbReference type="EC" id="4.4.1.2"/>
    </reaction>
    <physiologicalReaction direction="left-to-right" evidence="7">
        <dbReference type="Rhea" id="RHEA:14502"/>
    </physiologicalReaction>
</comment>
<keyword evidence="3" id="KW-0808">Transferase</keyword>
<evidence type="ECO:0000256" key="1">
    <source>
        <dbReference type="ARBA" id="ARBA00001933"/>
    </source>
</evidence>
<proteinExistence type="inferred from homology"/>